<dbReference type="Gene3D" id="3.20.20.100">
    <property type="entry name" value="NADP-dependent oxidoreductase domain"/>
    <property type="match status" value="1"/>
</dbReference>
<gene>
    <name evidence="3" type="ORF">UFOPK3772_00998</name>
</gene>
<evidence type="ECO:0000259" key="2">
    <source>
        <dbReference type="Pfam" id="PF00248"/>
    </source>
</evidence>
<name>A0A6J7JF67_9ZZZZ</name>
<protein>
    <submittedName>
        <fullName evidence="3">Unannotated protein</fullName>
    </submittedName>
</protein>
<dbReference type="GO" id="GO:0016491">
    <property type="term" value="F:oxidoreductase activity"/>
    <property type="evidence" value="ECO:0007669"/>
    <property type="project" value="UniProtKB-KW"/>
</dbReference>
<dbReference type="PANTHER" id="PTHR43364">
    <property type="entry name" value="NADH-SPECIFIC METHYLGLYOXAL REDUCTASE-RELATED"/>
    <property type="match status" value="1"/>
</dbReference>
<dbReference type="InterPro" id="IPR036812">
    <property type="entry name" value="NAD(P)_OxRdtase_dom_sf"/>
</dbReference>
<dbReference type="InterPro" id="IPR050523">
    <property type="entry name" value="AKR_Detox_Biosynth"/>
</dbReference>
<organism evidence="3">
    <name type="scientific">freshwater metagenome</name>
    <dbReference type="NCBI Taxonomy" id="449393"/>
    <lineage>
        <taxon>unclassified sequences</taxon>
        <taxon>metagenomes</taxon>
        <taxon>ecological metagenomes</taxon>
    </lineage>
</organism>
<reference evidence="3" key="1">
    <citation type="submission" date="2020-05" db="EMBL/GenBank/DDBJ databases">
        <authorList>
            <person name="Chiriac C."/>
            <person name="Salcher M."/>
            <person name="Ghai R."/>
            <person name="Kavagutti S V."/>
        </authorList>
    </citation>
    <scope>NUCLEOTIDE SEQUENCE</scope>
</reference>
<evidence type="ECO:0000256" key="1">
    <source>
        <dbReference type="ARBA" id="ARBA00023002"/>
    </source>
</evidence>
<dbReference type="InterPro" id="IPR020471">
    <property type="entry name" value="AKR"/>
</dbReference>
<evidence type="ECO:0000313" key="3">
    <source>
        <dbReference type="EMBL" id="CAB4942088.1"/>
    </source>
</evidence>
<accession>A0A6J7JF67</accession>
<feature type="domain" description="NADP-dependent oxidoreductase" evidence="2">
    <location>
        <begin position="19"/>
        <end position="312"/>
    </location>
</feature>
<dbReference type="SUPFAM" id="SSF51430">
    <property type="entry name" value="NAD(P)-linked oxidoreductase"/>
    <property type="match status" value="1"/>
</dbReference>
<dbReference type="AlphaFoldDB" id="A0A6J7JF67"/>
<dbReference type="FunFam" id="3.20.20.100:FF:000004">
    <property type="entry name" value="Oxidoreductase, aldo/keto reductase"/>
    <property type="match status" value="1"/>
</dbReference>
<dbReference type="PANTHER" id="PTHR43364:SF6">
    <property type="entry name" value="OXIDOREDUCTASE-RELATED"/>
    <property type="match status" value="1"/>
</dbReference>
<proteinExistence type="predicted"/>
<dbReference type="InterPro" id="IPR023210">
    <property type="entry name" value="NADP_OxRdtase_dom"/>
</dbReference>
<dbReference type="Pfam" id="PF00248">
    <property type="entry name" value="Aldo_ket_red"/>
    <property type="match status" value="1"/>
</dbReference>
<dbReference type="PRINTS" id="PR00069">
    <property type="entry name" value="ALDKETRDTASE"/>
</dbReference>
<dbReference type="GO" id="GO:0005829">
    <property type="term" value="C:cytosol"/>
    <property type="evidence" value="ECO:0007669"/>
    <property type="project" value="TreeGrafter"/>
</dbReference>
<dbReference type="CDD" id="cd19081">
    <property type="entry name" value="AKR_AKR9C1"/>
    <property type="match status" value="1"/>
</dbReference>
<sequence>MGQNVPMIRLGTSDLLVHPLCLGGNVFGWTADESSSFEVLDAYADAGGNFIDTADAYSHWVDGNSGGESETIIGKWMAARGNRDSMIIATKVSHLPPLIGLAPATIQQGLDDSLRRLQTDRIDLYYAHYDDLDTPQADTLGAFDSAIKDGKVRYIGASNFTAERLQSALDTSDSLGVARYVALQHHYNLVNRAEYEGELRDVVARNGLASLPYYSLASGFLTGKYREGSVVEGARAKGAGKYLDERGLTILAALDRISAAHGVSVTAISLAWLAAQPTVATPIASARVVGQLPDLLQMTDLQLTESELDELGRVSA</sequence>
<keyword evidence="1" id="KW-0560">Oxidoreductase</keyword>
<dbReference type="EMBL" id="CAFBNE010000023">
    <property type="protein sequence ID" value="CAB4942088.1"/>
    <property type="molecule type" value="Genomic_DNA"/>
</dbReference>